<dbReference type="GO" id="GO:0016887">
    <property type="term" value="F:ATP hydrolysis activity"/>
    <property type="evidence" value="ECO:0007669"/>
    <property type="project" value="InterPro"/>
</dbReference>
<dbReference type="InterPro" id="IPR041569">
    <property type="entry name" value="AAA_lid_3"/>
</dbReference>
<dbReference type="InterPro" id="IPR003960">
    <property type="entry name" value="ATPase_AAA_CS"/>
</dbReference>
<dbReference type="Gene3D" id="1.10.8.60">
    <property type="match status" value="1"/>
</dbReference>
<feature type="compositionally biased region" description="Basic and acidic residues" evidence="6">
    <location>
        <begin position="291"/>
        <end position="304"/>
    </location>
</feature>
<dbReference type="InterPro" id="IPR045199">
    <property type="entry name" value="ATAD2-like"/>
</dbReference>
<organism evidence="8">
    <name type="scientific">Albugo laibachii Nc14</name>
    <dbReference type="NCBI Taxonomy" id="890382"/>
    <lineage>
        <taxon>Eukaryota</taxon>
        <taxon>Sar</taxon>
        <taxon>Stramenopiles</taxon>
        <taxon>Oomycota</taxon>
        <taxon>Peronosporomycetes</taxon>
        <taxon>Albuginales</taxon>
        <taxon>Albuginaceae</taxon>
        <taxon>Albugo</taxon>
    </lineage>
</organism>
<dbReference type="GO" id="GO:0006337">
    <property type="term" value="P:nucleosome disassembly"/>
    <property type="evidence" value="ECO:0007669"/>
    <property type="project" value="TreeGrafter"/>
</dbReference>
<dbReference type="Gene3D" id="3.40.50.300">
    <property type="entry name" value="P-loop containing nucleotide triphosphate hydrolases"/>
    <property type="match status" value="2"/>
</dbReference>
<evidence type="ECO:0000256" key="3">
    <source>
        <dbReference type="ARBA" id="ARBA00022840"/>
    </source>
</evidence>
<evidence type="ECO:0000256" key="6">
    <source>
        <dbReference type="SAM" id="MobiDB-lite"/>
    </source>
</evidence>
<reference evidence="8" key="1">
    <citation type="journal article" date="2011" name="PLoS Biol.">
        <title>Gene gain and loss during evolution of obligate parasitism in the white rust pathogen of Arabidopsis thaliana.</title>
        <authorList>
            <person name="Kemen E."/>
            <person name="Gardiner A."/>
            <person name="Schultz-Larsen T."/>
            <person name="Kemen A.C."/>
            <person name="Balmuth A.L."/>
            <person name="Robert-Seilaniantz A."/>
            <person name="Bailey K."/>
            <person name="Holub E."/>
            <person name="Studholme D.J."/>
            <person name="Maclean D."/>
            <person name="Jones J.D."/>
        </authorList>
    </citation>
    <scope>NUCLEOTIDE SEQUENCE</scope>
</reference>
<feature type="compositionally biased region" description="Polar residues" evidence="6">
    <location>
        <begin position="8"/>
        <end position="21"/>
    </location>
</feature>
<comment type="similarity">
    <text evidence="1">Belongs to the AAA ATPase family.</text>
</comment>
<feature type="region of interest" description="Disordered" evidence="6">
    <location>
        <begin position="1080"/>
        <end position="1117"/>
    </location>
</feature>
<feature type="compositionally biased region" description="Basic and acidic residues" evidence="6">
    <location>
        <begin position="1098"/>
        <end position="1117"/>
    </location>
</feature>
<dbReference type="PROSITE" id="PS50014">
    <property type="entry name" value="BROMODOMAIN_2"/>
    <property type="match status" value="1"/>
</dbReference>
<dbReference type="PANTHER" id="PTHR23069:SF0">
    <property type="entry name" value="TAT-BINDING HOMOLOG 7"/>
    <property type="match status" value="1"/>
</dbReference>
<evidence type="ECO:0000256" key="4">
    <source>
        <dbReference type="ARBA" id="ARBA00023117"/>
    </source>
</evidence>
<dbReference type="InterPro" id="IPR027417">
    <property type="entry name" value="P-loop_NTPase"/>
</dbReference>
<sequence>MSILEDIVSTSSDTSPHQTPHVQPRSRLRKSASIHPPSPSETKKGKFASKERKQIALHERYEFRDRATLLSMSRASKTDAASALTCARSSKRRDNHSDRNVAFSSYDLRKSRCSPDLSEIVPIPRHNRATRYALRCRSIFQVEEKDVENYKNRTEIVMDSQEETSGAESFLEAVVKEENEQQNQDGSENDPGTAPKHCKETENGIAAEKVKEDDRRYLLRNRAKMQSVGPESSHKLDSITRDAYADYMKRQKKGSMHLVARRQRELLALSARSFQSRNRKRRQWKRRKLERKLQHSDHKKKDALSSDAESVVSKTEYASLPPLLSSSSSSEDCNASFSSSDDKESRDNLARRHNYHKSRGSKKHNVGSKQEKRIVIHPVSVDPRVNWESIGGLRAHIDALKEMVLLPLMYPEIYEKYHIMPPSGVLFYGPPGTGKTLLARALATSCSLSLSKGSPSERSNKPPVTFYMRRGADCLSKWVGEAERNLRVLFEEAKRNEPSIIFFDELDGLAPVRSSRQDQIHTSVVSTLLALMDGLSDRGKVVVIGATNRLDAIDPALRRPGRFDRELAFHLPKLADREQILSINVKKWPSRPCSSLLKRLAKSTVGYCGADLRALCSEAVLCSLRRSFPQVYSSNEKLLLDMDRVDVLYEDFTRAIEKIRPASWCCESNHAKPLAPDVFYLLRNTVEGILHTLLVKFPSLPINENDVNAVLILEDTDETENSDVNGAIQAQGDADGCVEVTKSCLKDAPSVKTFGIARILITGKPGMGQEHVGSSVVYALEGFTCVMIDYASLISDRDAMHAEEALVRRLRNAQKGVPSVIYLPDIHIWYKQTTSTMQSILKLELNRMQSPDLALVFIAVATESHEEMLPESLLDLFPLDSYCADIVPLSLFTKKERREHFEAAFNRFKQPPKKRSKAQLPATLPLAPAQPQHRQMEAASSKKEYKLRERDIHLLRELRIFLCQVLDYCFSEKKYAPFFSAVDPAIVPSYAAIISDPMDLTLMQEKLHDGKYHTFELFMHDIDQIVRNACLFNPKHCSTRGVAHAAGIMRDNVLSFAHRFRKQQGFDLFAKCRAIDRKQKRAGIQPPEISPEIASGKPTHEETSKMDDTMEESPGKMEDDAECDIVEETELYENGALVFVKPQTQPGMNRLGGVGVVQEQHADGSYSIKYVLGGCEKHVTSHLLQRYTDQVVQDSVITDRRKLEKNESNENCVSAQSAEEMRRAYFDELLWPILSRLGWKRCEESMNEEEDEGSHEQFQTVFSVPIHKEEIIRLLGFTLAIEYVKKNQDIATQCFGNRFKSSEKTQTCEKVESHENSIEDAPAIFQETLEHPEAMKMQEITVEETISESDSVCIFDENRMEQQLEIFVEKTANWNLKQLRNTLERLNHLFVPFHTLYDRRPLVHVSIRSPQLSSTFSNRIFIENRPISDL</sequence>
<feature type="compositionally biased region" description="Basic residues" evidence="6">
    <location>
        <begin position="277"/>
        <end position="290"/>
    </location>
</feature>
<accession>F0WM31</accession>
<evidence type="ECO:0000256" key="1">
    <source>
        <dbReference type="ARBA" id="ARBA00006914"/>
    </source>
</evidence>
<feature type="compositionally biased region" description="Basic residues" evidence="6">
    <location>
        <begin position="351"/>
        <end position="366"/>
    </location>
</feature>
<evidence type="ECO:0000256" key="5">
    <source>
        <dbReference type="PROSITE-ProRule" id="PRU00035"/>
    </source>
</evidence>
<dbReference type="GO" id="GO:0045815">
    <property type="term" value="P:transcription initiation-coupled chromatin remodeling"/>
    <property type="evidence" value="ECO:0007669"/>
    <property type="project" value="TreeGrafter"/>
</dbReference>
<dbReference type="SMART" id="SM00297">
    <property type="entry name" value="BROMO"/>
    <property type="match status" value="1"/>
</dbReference>
<feature type="domain" description="Bromo" evidence="7">
    <location>
        <begin position="977"/>
        <end position="1040"/>
    </location>
</feature>
<dbReference type="PROSITE" id="PS00674">
    <property type="entry name" value="AAA"/>
    <property type="match status" value="1"/>
</dbReference>
<dbReference type="GO" id="GO:0005524">
    <property type="term" value="F:ATP binding"/>
    <property type="evidence" value="ECO:0007669"/>
    <property type="project" value="UniProtKB-KW"/>
</dbReference>
<evidence type="ECO:0000256" key="2">
    <source>
        <dbReference type="ARBA" id="ARBA00022741"/>
    </source>
</evidence>
<dbReference type="SUPFAM" id="SSF47370">
    <property type="entry name" value="Bromodomain"/>
    <property type="match status" value="1"/>
</dbReference>
<dbReference type="GO" id="GO:0005634">
    <property type="term" value="C:nucleus"/>
    <property type="evidence" value="ECO:0007669"/>
    <property type="project" value="TreeGrafter"/>
</dbReference>
<protein>
    <submittedName>
        <fullName evidence="8">ATPase family AAA domaincontaining protein 2 putati</fullName>
    </submittedName>
</protein>
<name>F0WM31_9STRA</name>
<keyword evidence="2" id="KW-0547">Nucleotide-binding</keyword>
<feature type="region of interest" description="Disordered" evidence="6">
    <location>
        <begin position="177"/>
        <end position="204"/>
    </location>
</feature>
<dbReference type="Gene3D" id="1.20.920.10">
    <property type="entry name" value="Bromodomain-like"/>
    <property type="match status" value="1"/>
</dbReference>
<dbReference type="Pfam" id="PF17862">
    <property type="entry name" value="AAA_lid_3"/>
    <property type="match status" value="1"/>
</dbReference>
<dbReference type="EMBL" id="FR824196">
    <property type="protein sequence ID" value="CCA22358.1"/>
    <property type="molecule type" value="Genomic_DNA"/>
</dbReference>
<dbReference type="SMART" id="SM00382">
    <property type="entry name" value="AAA"/>
    <property type="match status" value="1"/>
</dbReference>
<dbReference type="GO" id="GO:0006334">
    <property type="term" value="P:nucleosome assembly"/>
    <property type="evidence" value="ECO:0007669"/>
    <property type="project" value="TreeGrafter"/>
</dbReference>
<dbReference type="Pfam" id="PF00439">
    <property type="entry name" value="Bromodomain"/>
    <property type="match status" value="1"/>
</dbReference>
<feature type="compositionally biased region" description="Basic and acidic residues" evidence="6">
    <location>
        <begin position="41"/>
        <end position="51"/>
    </location>
</feature>
<dbReference type="InterPro" id="IPR003593">
    <property type="entry name" value="AAA+_ATPase"/>
</dbReference>
<gene>
    <name evidence="8" type="primary">AlNc14C151G7542</name>
    <name evidence="8" type="ORF">ALNC14_085010</name>
</gene>
<keyword evidence="4 5" id="KW-0103">Bromodomain</keyword>
<dbReference type="InterPro" id="IPR036427">
    <property type="entry name" value="Bromodomain-like_sf"/>
</dbReference>
<feature type="compositionally biased region" description="Low complexity" evidence="6">
    <location>
        <begin position="319"/>
        <end position="339"/>
    </location>
</feature>
<dbReference type="FunFam" id="3.40.50.300:FF:000061">
    <property type="entry name" value="ATPase family, AAA domain-containing 2"/>
    <property type="match status" value="1"/>
</dbReference>
<keyword evidence="3" id="KW-0067">ATP-binding</keyword>
<proteinExistence type="inferred from homology"/>
<dbReference type="InterPro" id="IPR001487">
    <property type="entry name" value="Bromodomain"/>
</dbReference>
<dbReference type="PANTHER" id="PTHR23069">
    <property type="entry name" value="AAA DOMAIN-CONTAINING"/>
    <property type="match status" value="1"/>
</dbReference>
<evidence type="ECO:0000259" key="7">
    <source>
        <dbReference type="PROSITE" id="PS50014"/>
    </source>
</evidence>
<feature type="compositionally biased region" description="Basic and acidic residues" evidence="6">
    <location>
        <begin position="340"/>
        <end position="350"/>
    </location>
</feature>
<evidence type="ECO:0000313" key="8">
    <source>
        <dbReference type="EMBL" id="CCA22358.1"/>
    </source>
</evidence>
<dbReference type="Pfam" id="PF00004">
    <property type="entry name" value="AAA"/>
    <property type="match status" value="2"/>
</dbReference>
<feature type="region of interest" description="Disordered" evidence="6">
    <location>
        <begin position="271"/>
        <end position="371"/>
    </location>
</feature>
<reference evidence="8" key="2">
    <citation type="submission" date="2011-02" db="EMBL/GenBank/DDBJ databases">
        <authorList>
            <person name="MacLean D."/>
        </authorList>
    </citation>
    <scope>NUCLEOTIDE SEQUENCE</scope>
</reference>
<dbReference type="GO" id="GO:0042393">
    <property type="term" value="F:histone binding"/>
    <property type="evidence" value="ECO:0007669"/>
    <property type="project" value="TreeGrafter"/>
</dbReference>
<feature type="region of interest" description="Disordered" evidence="6">
    <location>
        <begin position="1"/>
        <end position="51"/>
    </location>
</feature>
<dbReference type="HOGENOM" id="CLU_252544_0_0_1"/>
<dbReference type="InterPro" id="IPR003959">
    <property type="entry name" value="ATPase_AAA_core"/>
</dbReference>
<dbReference type="SUPFAM" id="SSF52540">
    <property type="entry name" value="P-loop containing nucleoside triphosphate hydrolases"/>
    <property type="match status" value="2"/>
</dbReference>
<dbReference type="GO" id="GO:0003682">
    <property type="term" value="F:chromatin binding"/>
    <property type="evidence" value="ECO:0007669"/>
    <property type="project" value="TreeGrafter"/>
</dbReference>